<dbReference type="InterPro" id="IPR008713">
    <property type="entry name" value="Phage_lambda_NinG"/>
</dbReference>
<dbReference type="Proteomes" id="UP000823612">
    <property type="component" value="Unassembled WGS sequence"/>
</dbReference>
<dbReference type="EMBL" id="JADIMZ010000113">
    <property type="protein sequence ID" value="MBO8433174.1"/>
    <property type="molecule type" value="Genomic_DNA"/>
</dbReference>
<evidence type="ECO:0000313" key="2">
    <source>
        <dbReference type="Proteomes" id="UP000823612"/>
    </source>
</evidence>
<name>A0A9D9H243_9BACT</name>
<evidence type="ECO:0000313" key="1">
    <source>
        <dbReference type="EMBL" id="MBO8433174.1"/>
    </source>
</evidence>
<comment type="caution">
    <text evidence="1">The sequence shown here is derived from an EMBL/GenBank/DDBJ whole genome shotgun (WGS) entry which is preliminary data.</text>
</comment>
<protein>
    <submittedName>
        <fullName evidence="1">Recombination protein NinG</fullName>
    </submittedName>
</protein>
<reference evidence="1" key="2">
    <citation type="journal article" date="2021" name="PeerJ">
        <title>Extensive microbial diversity within the chicken gut microbiome revealed by metagenomics and culture.</title>
        <authorList>
            <person name="Gilroy R."/>
            <person name="Ravi A."/>
            <person name="Getino M."/>
            <person name="Pursley I."/>
            <person name="Horton D.L."/>
            <person name="Alikhan N.F."/>
            <person name="Baker D."/>
            <person name="Gharbi K."/>
            <person name="Hall N."/>
            <person name="Watson M."/>
            <person name="Adriaenssens E.M."/>
            <person name="Foster-Nyarko E."/>
            <person name="Jarju S."/>
            <person name="Secka A."/>
            <person name="Antonio M."/>
            <person name="Oren A."/>
            <person name="Chaudhuri R.R."/>
            <person name="La Ragione R."/>
            <person name="Hildebrand F."/>
            <person name="Pallen M.J."/>
        </authorList>
    </citation>
    <scope>NUCLEOTIDE SEQUENCE</scope>
    <source>
        <strain evidence="1">2889</strain>
    </source>
</reference>
<organism evidence="1 2">
    <name type="scientific">Candidatus Pullibacteroides excrementavium</name>
    <dbReference type="NCBI Taxonomy" id="2840905"/>
    <lineage>
        <taxon>Bacteria</taxon>
        <taxon>Pseudomonadati</taxon>
        <taxon>Bacteroidota</taxon>
        <taxon>Bacteroidia</taxon>
        <taxon>Bacteroidales</taxon>
        <taxon>Candidatus Pullibacteroides</taxon>
    </lineage>
</organism>
<dbReference type="Pfam" id="PF05766">
    <property type="entry name" value="NinG"/>
    <property type="match status" value="1"/>
</dbReference>
<accession>A0A9D9H243</accession>
<proteinExistence type="predicted"/>
<dbReference type="AlphaFoldDB" id="A0A9D9H243"/>
<gene>
    <name evidence="1" type="ORF">IAB08_07780</name>
</gene>
<reference evidence="1" key="1">
    <citation type="submission" date="2020-10" db="EMBL/GenBank/DDBJ databases">
        <authorList>
            <person name="Gilroy R."/>
        </authorList>
    </citation>
    <scope>NUCLEOTIDE SEQUENCE</scope>
    <source>
        <strain evidence="1">2889</strain>
    </source>
</reference>
<sequence>MPYYIKRKLKKKEKPLPLFDKEGVKIKKKPDLKARLDKEFSLYIRLRDSKPYGFKYFKCPTCGRVLPFEKADCSHYFSRRSNATRFDEDNCMAECSYDNRFNAEHLHKLREALIHRIGEQRFQLLEWKHNQTKKWTDFELQELIKHYKALNKQMMTEK</sequence>